<comment type="similarity">
    <text evidence="1">Belongs to the LysR transcriptional regulatory family.</text>
</comment>
<dbReference type="SUPFAM" id="SSF46785">
    <property type="entry name" value="Winged helix' DNA-binding domain"/>
    <property type="match status" value="1"/>
</dbReference>
<dbReference type="InterPro" id="IPR036388">
    <property type="entry name" value="WH-like_DNA-bd_sf"/>
</dbReference>
<dbReference type="InterPro" id="IPR000847">
    <property type="entry name" value="LysR_HTH_N"/>
</dbReference>
<dbReference type="PROSITE" id="PS50931">
    <property type="entry name" value="HTH_LYSR"/>
    <property type="match status" value="1"/>
</dbReference>
<feature type="domain" description="HTH lysR-type" evidence="5">
    <location>
        <begin position="6"/>
        <end position="63"/>
    </location>
</feature>
<proteinExistence type="inferred from homology"/>
<accession>A0A1Y6FUH0</accession>
<dbReference type="SUPFAM" id="SSF53850">
    <property type="entry name" value="Periplasmic binding protein-like II"/>
    <property type="match status" value="1"/>
</dbReference>
<evidence type="ECO:0000256" key="3">
    <source>
        <dbReference type="ARBA" id="ARBA00023125"/>
    </source>
</evidence>
<protein>
    <submittedName>
        <fullName evidence="6">Transcriptional regulator, LysR family</fullName>
    </submittedName>
</protein>
<evidence type="ECO:0000256" key="1">
    <source>
        <dbReference type="ARBA" id="ARBA00009437"/>
    </source>
</evidence>
<dbReference type="InterPro" id="IPR005119">
    <property type="entry name" value="LysR_subst-bd"/>
</dbReference>
<dbReference type="GO" id="GO:0003700">
    <property type="term" value="F:DNA-binding transcription factor activity"/>
    <property type="evidence" value="ECO:0007669"/>
    <property type="project" value="InterPro"/>
</dbReference>
<dbReference type="Pfam" id="PF03466">
    <property type="entry name" value="LysR_substrate"/>
    <property type="match status" value="1"/>
</dbReference>
<evidence type="ECO:0000256" key="2">
    <source>
        <dbReference type="ARBA" id="ARBA00023015"/>
    </source>
</evidence>
<dbReference type="CDD" id="cd08460">
    <property type="entry name" value="PBP2_DntR_like_1"/>
    <property type="match status" value="1"/>
</dbReference>
<dbReference type="EMBL" id="FXWL01000002">
    <property type="protein sequence ID" value="SMQ76183.1"/>
    <property type="molecule type" value="Genomic_DNA"/>
</dbReference>
<dbReference type="AlphaFoldDB" id="A0A1Y6FUH0"/>
<reference evidence="7" key="1">
    <citation type="submission" date="2017-04" db="EMBL/GenBank/DDBJ databases">
        <authorList>
            <person name="Varghese N."/>
            <person name="Submissions S."/>
        </authorList>
    </citation>
    <scope>NUCLEOTIDE SEQUENCE [LARGE SCALE GENOMIC DNA]</scope>
    <source>
        <strain evidence="7">UI2</strain>
    </source>
</reference>
<dbReference type="Gene3D" id="1.10.10.10">
    <property type="entry name" value="Winged helix-like DNA-binding domain superfamily/Winged helix DNA-binding domain"/>
    <property type="match status" value="1"/>
</dbReference>
<dbReference type="Gene3D" id="3.40.190.10">
    <property type="entry name" value="Periplasmic binding protein-like II"/>
    <property type="match status" value="2"/>
</dbReference>
<evidence type="ECO:0000259" key="5">
    <source>
        <dbReference type="PROSITE" id="PS50931"/>
    </source>
</evidence>
<gene>
    <name evidence="6" type="ORF">SAMN06295984_1628</name>
</gene>
<keyword evidence="7" id="KW-1185">Reference proteome</keyword>
<organism evidence="6 7">
    <name type="scientific">Sphingopyxis terrae subsp. ummariensis</name>
    <dbReference type="NCBI Taxonomy" id="429001"/>
    <lineage>
        <taxon>Bacteria</taxon>
        <taxon>Pseudomonadati</taxon>
        <taxon>Pseudomonadota</taxon>
        <taxon>Alphaproteobacteria</taxon>
        <taxon>Sphingomonadales</taxon>
        <taxon>Sphingomonadaceae</taxon>
        <taxon>Sphingopyxis</taxon>
    </lineage>
</organism>
<keyword evidence="2" id="KW-0805">Transcription regulation</keyword>
<sequence>MAMSGPDLNLLFTLDALLQQGSVAGAGRKLGLSPSAMSRALARLRTVTGDPLLVRAGRGLVATPRAEAMRDEVHRLVEDARAILRPADTVDLYRLDRTFVLRTSDGFAETIGPALIQRVAEEAPHVRIRFIRKLDKDSTGLRDGEIDLETGVVGISIGPEVRAQALFEDRYVGVVRAGHPLARGKVSAERYAGGRHVLVTRQGLGLGAIDEALEMIGLARTIVTTVDGFAAALALARGSDLVSTVPERHTIGLRDGMETFALPVETDAFTISLLWHPRMEGDAAHRWLRQLVRKACVDVLQVAPGG</sequence>
<dbReference type="PANTHER" id="PTHR30118:SF15">
    <property type="entry name" value="TRANSCRIPTIONAL REGULATORY PROTEIN"/>
    <property type="match status" value="1"/>
</dbReference>
<evidence type="ECO:0000256" key="4">
    <source>
        <dbReference type="ARBA" id="ARBA00023163"/>
    </source>
</evidence>
<dbReference type="InterPro" id="IPR036390">
    <property type="entry name" value="WH_DNA-bd_sf"/>
</dbReference>
<dbReference type="GO" id="GO:0003677">
    <property type="term" value="F:DNA binding"/>
    <property type="evidence" value="ECO:0007669"/>
    <property type="project" value="UniProtKB-KW"/>
</dbReference>
<dbReference type="InterPro" id="IPR050389">
    <property type="entry name" value="LysR-type_TF"/>
</dbReference>
<keyword evidence="4" id="KW-0804">Transcription</keyword>
<evidence type="ECO:0000313" key="7">
    <source>
        <dbReference type="Proteomes" id="UP000194469"/>
    </source>
</evidence>
<dbReference type="PANTHER" id="PTHR30118">
    <property type="entry name" value="HTH-TYPE TRANSCRIPTIONAL REGULATOR LEUO-RELATED"/>
    <property type="match status" value="1"/>
</dbReference>
<dbReference type="Proteomes" id="UP000194469">
    <property type="component" value="Unassembled WGS sequence"/>
</dbReference>
<keyword evidence="3" id="KW-0238">DNA-binding</keyword>
<evidence type="ECO:0000313" key="6">
    <source>
        <dbReference type="EMBL" id="SMQ76183.1"/>
    </source>
</evidence>
<name>A0A1Y6FUH0_9SPHN</name>
<dbReference type="Pfam" id="PF00126">
    <property type="entry name" value="HTH_1"/>
    <property type="match status" value="1"/>
</dbReference>